<keyword evidence="4" id="KW-1185">Reference proteome</keyword>
<dbReference type="EMBL" id="JASCZI010091599">
    <property type="protein sequence ID" value="MED6150785.1"/>
    <property type="molecule type" value="Genomic_DNA"/>
</dbReference>
<proteinExistence type="predicted"/>
<sequence>MQLLLSCPSPATSWSSCISSPHGVEMSSWWMILFWIVYFVFSCWFSYLVFKAAGRHLVVPQFSFYVECLLSCVVYAYADCIIFPIIIPAPIPKNDVHNLASITALFVLILSLPKPPRRFLLFFYSIFMSRVLPLMLVNLWLCFVGCGLSLLPFILQFFLDATTPEVEVVVEEASPPQSNSEDLYQVMINELASMPPYSNNDQPLVVIEVELASQLQSNSESHQPPQVTEIPFTTI</sequence>
<feature type="transmembrane region" description="Helical" evidence="2">
    <location>
        <begin position="62"/>
        <end position="90"/>
    </location>
</feature>
<feature type="transmembrane region" description="Helical" evidence="2">
    <location>
        <begin position="96"/>
        <end position="113"/>
    </location>
</feature>
<evidence type="ECO:0000256" key="1">
    <source>
        <dbReference type="SAM" id="MobiDB-lite"/>
    </source>
</evidence>
<comment type="caution">
    <text evidence="3">The sequence shown here is derived from an EMBL/GenBank/DDBJ whole genome shotgun (WGS) entry which is preliminary data.</text>
</comment>
<feature type="transmembrane region" description="Helical" evidence="2">
    <location>
        <begin position="134"/>
        <end position="159"/>
    </location>
</feature>
<keyword evidence="2" id="KW-1133">Transmembrane helix</keyword>
<keyword evidence="2" id="KW-0812">Transmembrane</keyword>
<dbReference type="Proteomes" id="UP001341840">
    <property type="component" value="Unassembled WGS sequence"/>
</dbReference>
<gene>
    <name evidence="3" type="ORF">PIB30_075851</name>
</gene>
<feature type="region of interest" description="Disordered" evidence="1">
    <location>
        <begin position="216"/>
        <end position="235"/>
    </location>
</feature>
<reference evidence="3 4" key="1">
    <citation type="journal article" date="2023" name="Plants (Basel)">
        <title>Bridging the Gap: Combining Genomics and Transcriptomics Approaches to Understand Stylosanthes scabra, an Orphan Legume from the Brazilian Caatinga.</title>
        <authorList>
            <person name="Ferreira-Neto J.R.C."/>
            <person name="da Silva M.D."/>
            <person name="Binneck E."/>
            <person name="de Melo N.F."/>
            <person name="da Silva R.H."/>
            <person name="de Melo A.L.T.M."/>
            <person name="Pandolfi V."/>
            <person name="Bustamante F.O."/>
            <person name="Brasileiro-Vidal A.C."/>
            <person name="Benko-Iseppon A.M."/>
        </authorList>
    </citation>
    <scope>NUCLEOTIDE SEQUENCE [LARGE SCALE GENOMIC DNA]</scope>
    <source>
        <tissue evidence="3">Leaves</tissue>
    </source>
</reference>
<feature type="transmembrane region" description="Helical" evidence="2">
    <location>
        <begin position="29"/>
        <end position="50"/>
    </location>
</feature>
<evidence type="ECO:0000313" key="3">
    <source>
        <dbReference type="EMBL" id="MED6150785.1"/>
    </source>
</evidence>
<protein>
    <submittedName>
        <fullName evidence="3">Uncharacterized protein</fullName>
    </submittedName>
</protein>
<organism evidence="3 4">
    <name type="scientific">Stylosanthes scabra</name>
    <dbReference type="NCBI Taxonomy" id="79078"/>
    <lineage>
        <taxon>Eukaryota</taxon>
        <taxon>Viridiplantae</taxon>
        <taxon>Streptophyta</taxon>
        <taxon>Embryophyta</taxon>
        <taxon>Tracheophyta</taxon>
        <taxon>Spermatophyta</taxon>
        <taxon>Magnoliopsida</taxon>
        <taxon>eudicotyledons</taxon>
        <taxon>Gunneridae</taxon>
        <taxon>Pentapetalae</taxon>
        <taxon>rosids</taxon>
        <taxon>fabids</taxon>
        <taxon>Fabales</taxon>
        <taxon>Fabaceae</taxon>
        <taxon>Papilionoideae</taxon>
        <taxon>50 kb inversion clade</taxon>
        <taxon>dalbergioids sensu lato</taxon>
        <taxon>Dalbergieae</taxon>
        <taxon>Pterocarpus clade</taxon>
        <taxon>Stylosanthes</taxon>
    </lineage>
</organism>
<evidence type="ECO:0000256" key="2">
    <source>
        <dbReference type="SAM" id="Phobius"/>
    </source>
</evidence>
<evidence type="ECO:0000313" key="4">
    <source>
        <dbReference type="Proteomes" id="UP001341840"/>
    </source>
</evidence>
<name>A0ABU6TRH9_9FABA</name>
<accession>A0ABU6TRH9</accession>
<keyword evidence="2" id="KW-0472">Membrane</keyword>